<keyword evidence="3" id="KW-1185">Reference proteome</keyword>
<dbReference type="InterPro" id="IPR041183">
    <property type="entry name" value="Cyclophilin-like"/>
</dbReference>
<protein>
    <submittedName>
        <fullName evidence="2">Cyclophilin-like fold protein</fullName>
    </submittedName>
</protein>
<evidence type="ECO:0000313" key="2">
    <source>
        <dbReference type="EMBL" id="MEF2113204.1"/>
    </source>
</evidence>
<evidence type="ECO:0000259" key="1">
    <source>
        <dbReference type="Pfam" id="PF18050"/>
    </source>
</evidence>
<organism evidence="2 3">
    <name type="scientific">Clostridium frigoriphilum</name>
    <dbReference type="NCBI Taxonomy" id="443253"/>
    <lineage>
        <taxon>Bacteria</taxon>
        <taxon>Bacillati</taxon>
        <taxon>Bacillota</taxon>
        <taxon>Clostridia</taxon>
        <taxon>Eubacteriales</taxon>
        <taxon>Clostridiaceae</taxon>
        <taxon>Clostridium</taxon>
    </lineage>
</organism>
<comment type="caution">
    <text evidence="2">The sequence shown here is derived from an EMBL/GenBank/DDBJ whole genome shotgun (WGS) entry which is preliminary data.</text>
</comment>
<dbReference type="Proteomes" id="UP001498469">
    <property type="component" value="Unassembled WGS sequence"/>
</dbReference>
<evidence type="ECO:0000313" key="3">
    <source>
        <dbReference type="Proteomes" id="UP001498469"/>
    </source>
</evidence>
<dbReference type="Pfam" id="PF18050">
    <property type="entry name" value="Cyclophil_like2"/>
    <property type="match status" value="1"/>
</dbReference>
<gene>
    <name evidence="2" type="ORF">SJI18_12900</name>
</gene>
<reference evidence="2 3" key="1">
    <citation type="submission" date="2023-11" db="EMBL/GenBank/DDBJ databases">
        <title>Draft genome sequence of a psychrophilic Clostridium strain from permafrost water brine.</title>
        <authorList>
            <person name="Shcherbakova V.A."/>
            <person name="Trubitsyn V.E."/>
            <person name="Zakharyuk A.G."/>
        </authorList>
    </citation>
    <scope>NUCLEOTIDE SEQUENCE [LARGE SCALE GENOMIC DNA]</scope>
    <source>
        <strain evidence="2 3">14F</strain>
    </source>
</reference>
<name>A0ABU7UQI5_9CLOT</name>
<feature type="domain" description="Cyclophilin-like" evidence="1">
    <location>
        <begin position="12"/>
        <end position="119"/>
    </location>
</feature>
<dbReference type="EMBL" id="JAZHFS010000011">
    <property type="protein sequence ID" value="MEF2113204.1"/>
    <property type="molecule type" value="Genomic_DNA"/>
</dbReference>
<sequence>MKKAISMLCLIITVGNKVFSAKFYDNQTTQALVKQFPLTVDMSELNGNEKYYYLSNTLPTASEQLGKIHAGDIMLYGDGYLVVFYETFSSSYNYTRLGYIEDAVSFVQVVGDGNIKFTFDLVKHEKT</sequence>
<accession>A0ABU7UQI5</accession>
<proteinExistence type="predicted"/>
<dbReference type="RefSeq" id="WP_216248801.1">
    <property type="nucleotide sequence ID" value="NZ_JAZHFS010000011.1"/>
</dbReference>